<dbReference type="EMBL" id="CP014870">
    <property type="protein sequence ID" value="ANJ55178.1"/>
    <property type="molecule type" value="Genomic_DNA"/>
</dbReference>
<dbReference type="AlphaFoldDB" id="A0A191YQX5"/>
<dbReference type="KEGG" id="psil:PMA3_08405"/>
<evidence type="ECO:0000313" key="2">
    <source>
        <dbReference type="Proteomes" id="UP000078354"/>
    </source>
</evidence>
<reference evidence="1 2" key="1">
    <citation type="journal article" date="2018" name="Syst. Appl. Microbiol.">
        <title>Pseudomonas silesiensis sp. nov. strain A3T isolated from a biological pesticide sewage treatment plant and analysis of the complete genome sequence.</title>
        <authorList>
            <person name="Kaminski M.A."/>
            <person name="Furmanczyk E.M."/>
            <person name="Sobczak A."/>
            <person name="Dziembowski A."/>
            <person name="Lipinski L."/>
        </authorList>
    </citation>
    <scope>NUCLEOTIDE SEQUENCE [LARGE SCALE GENOMIC DNA]</scope>
    <source>
        <strain evidence="1 2">A3</strain>
    </source>
</reference>
<protein>
    <submittedName>
        <fullName evidence="1">Uncharacterized protein</fullName>
    </submittedName>
</protein>
<accession>A0A191YQX5</accession>
<name>A0A191YQX5_9PSED</name>
<dbReference type="Proteomes" id="UP000078354">
    <property type="component" value="Chromosome"/>
</dbReference>
<dbReference type="STRING" id="1853130.PMA3_08405"/>
<proteinExistence type="predicted"/>
<gene>
    <name evidence="1" type="ORF">PMA3_08405</name>
</gene>
<organism evidence="1 2">
    <name type="scientific">Pseudomonas silesiensis</name>
    <dbReference type="NCBI Taxonomy" id="1853130"/>
    <lineage>
        <taxon>Bacteria</taxon>
        <taxon>Pseudomonadati</taxon>
        <taxon>Pseudomonadota</taxon>
        <taxon>Gammaproteobacteria</taxon>
        <taxon>Pseudomonadales</taxon>
        <taxon>Pseudomonadaceae</taxon>
        <taxon>Pseudomonas</taxon>
    </lineage>
</organism>
<evidence type="ECO:0000313" key="1">
    <source>
        <dbReference type="EMBL" id="ANJ55178.1"/>
    </source>
</evidence>
<keyword evidence="2" id="KW-1185">Reference proteome</keyword>
<sequence>MGAARMTIQTRLRKIRRACPSTPNVRSRRIRFYFLIYFLGAALAGCNDPYLSPPGPDDEGSPGQKVCYEFTDGSRGKCTPDLRPVFSNYVVKRGQVYWMETNTGYDTSCYLGALTFFFEVDLWRCLKSETGGIELIETRKLVNVAAYSPAFQSLQATEPTHVKWQQEQFANYAKDNNAVYFKDEKIDGADPSEFSIIFPFGDDEMWKDFSVAQSGKSLFFKWNLIEDFELSKFRVLSPVRCPEHGLSCVENFDDLKNYRTHHGVLGRVGDDVVLLQSHDIVRFPDMASPDMFMFMTRYKAYLYTHKKFYELSGDYKKELREMNVVFYENY</sequence>